<name>A0ABZ2Y695_9FIRM</name>
<dbReference type="PANTHER" id="PTHR43800:SF1">
    <property type="entry name" value="PEPTIDYL-LYSINE N-ACETYLTRANSFERASE YJAB"/>
    <property type="match status" value="1"/>
</dbReference>
<sequence length="142" mass="16939">MIREFKENDMHSVMKLWLETNIAAHNFIHEDYWKSNYDNVKQMLPEATIFVYEENDSIQGFIGLSQNYIAGLFVETICQSKGIGKALLNHIKERHTELLLQVYKKNNRAVNFYLREGFAIIHEQIDKNTNEIEYIMKWCKYE</sequence>
<gene>
    <name evidence="4" type="ORF">QBE51_04940</name>
</gene>
<dbReference type="Gene3D" id="3.40.630.30">
    <property type="match status" value="1"/>
</dbReference>
<keyword evidence="1 4" id="KW-0808">Transferase</keyword>
<evidence type="ECO:0000259" key="3">
    <source>
        <dbReference type="PROSITE" id="PS51186"/>
    </source>
</evidence>
<proteinExistence type="predicted"/>
<protein>
    <submittedName>
        <fullName evidence="4">N-acetyltransferase</fullName>
        <ecNumber evidence="4">2.3.1.-</ecNumber>
    </submittedName>
</protein>
<dbReference type="InterPro" id="IPR000182">
    <property type="entry name" value="GNAT_dom"/>
</dbReference>
<dbReference type="GO" id="GO:0016746">
    <property type="term" value="F:acyltransferase activity"/>
    <property type="evidence" value="ECO:0007669"/>
    <property type="project" value="UniProtKB-KW"/>
</dbReference>
<dbReference type="EMBL" id="CP121687">
    <property type="protein sequence ID" value="WZL70872.1"/>
    <property type="molecule type" value="Genomic_DNA"/>
</dbReference>
<dbReference type="NCBIfam" id="NF007853">
    <property type="entry name" value="PRK10562.1"/>
    <property type="match status" value="1"/>
</dbReference>
<dbReference type="PROSITE" id="PS51186">
    <property type="entry name" value="GNAT"/>
    <property type="match status" value="1"/>
</dbReference>
<dbReference type="RefSeq" id="WP_341877832.1">
    <property type="nucleotide sequence ID" value="NZ_CP121687.1"/>
</dbReference>
<dbReference type="SUPFAM" id="SSF55729">
    <property type="entry name" value="Acyl-CoA N-acyltransferases (Nat)"/>
    <property type="match status" value="1"/>
</dbReference>
<organism evidence="4 5">
    <name type="scientific">Defluviitalea saccharophila</name>
    <dbReference type="NCBI Taxonomy" id="879970"/>
    <lineage>
        <taxon>Bacteria</taxon>
        <taxon>Bacillati</taxon>
        <taxon>Bacillota</taxon>
        <taxon>Clostridia</taxon>
        <taxon>Lachnospirales</taxon>
        <taxon>Defluviitaleaceae</taxon>
        <taxon>Defluviitalea</taxon>
    </lineage>
</organism>
<feature type="domain" description="N-acetyltransferase" evidence="3">
    <location>
        <begin position="1"/>
        <end position="141"/>
    </location>
</feature>
<evidence type="ECO:0000313" key="4">
    <source>
        <dbReference type="EMBL" id="WZL70872.1"/>
    </source>
</evidence>
<evidence type="ECO:0000313" key="5">
    <source>
        <dbReference type="Proteomes" id="UP001486565"/>
    </source>
</evidence>
<evidence type="ECO:0000256" key="1">
    <source>
        <dbReference type="ARBA" id="ARBA00022679"/>
    </source>
</evidence>
<accession>A0ABZ2Y695</accession>
<keyword evidence="5" id="KW-1185">Reference proteome</keyword>
<dbReference type="CDD" id="cd04301">
    <property type="entry name" value="NAT_SF"/>
    <property type="match status" value="1"/>
</dbReference>
<dbReference type="Pfam" id="PF13673">
    <property type="entry name" value="Acetyltransf_10"/>
    <property type="match status" value="1"/>
</dbReference>
<keyword evidence="2 4" id="KW-0012">Acyltransferase</keyword>
<evidence type="ECO:0000256" key="2">
    <source>
        <dbReference type="ARBA" id="ARBA00023315"/>
    </source>
</evidence>
<dbReference type="Proteomes" id="UP001486565">
    <property type="component" value="Chromosome"/>
</dbReference>
<dbReference type="EC" id="2.3.1.-" evidence="4"/>
<dbReference type="InterPro" id="IPR016181">
    <property type="entry name" value="Acyl_CoA_acyltransferase"/>
</dbReference>
<reference evidence="4 5" key="1">
    <citation type="submission" date="2023-03" db="EMBL/GenBank/DDBJ databases">
        <title>Novel Species.</title>
        <authorList>
            <person name="Ma S."/>
        </authorList>
    </citation>
    <scope>NUCLEOTIDE SEQUENCE [LARGE SCALE GENOMIC DNA]</scope>
    <source>
        <strain evidence="4 5">LIND6LT2</strain>
    </source>
</reference>
<dbReference type="PANTHER" id="PTHR43800">
    <property type="entry name" value="PEPTIDYL-LYSINE N-ACETYLTRANSFERASE YJAB"/>
    <property type="match status" value="1"/>
</dbReference>